<organism evidence="2 3">
    <name type="scientific">Thalassiosira oceanica</name>
    <name type="common">Marine diatom</name>
    <dbReference type="NCBI Taxonomy" id="159749"/>
    <lineage>
        <taxon>Eukaryota</taxon>
        <taxon>Sar</taxon>
        <taxon>Stramenopiles</taxon>
        <taxon>Ochrophyta</taxon>
        <taxon>Bacillariophyta</taxon>
        <taxon>Coscinodiscophyceae</taxon>
        <taxon>Thalassiosirophycidae</taxon>
        <taxon>Thalassiosirales</taxon>
        <taxon>Thalassiosiraceae</taxon>
        <taxon>Thalassiosira</taxon>
    </lineage>
</organism>
<feature type="non-terminal residue" evidence="2">
    <location>
        <position position="180"/>
    </location>
</feature>
<dbReference type="OrthoDB" id="47633at2759"/>
<evidence type="ECO:0000313" key="3">
    <source>
        <dbReference type="Proteomes" id="UP000266841"/>
    </source>
</evidence>
<name>K0TLJ4_THAOC</name>
<dbReference type="AlphaFoldDB" id="K0TLJ4"/>
<accession>K0TLJ4</accession>
<reference evidence="2 3" key="1">
    <citation type="journal article" date="2012" name="Genome Biol.">
        <title>Genome and low-iron response of an oceanic diatom adapted to chronic iron limitation.</title>
        <authorList>
            <person name="Lommer M."/>
            <person name="Specht M."/>
            <person name="Roy A.S."/>
            <person name="Kraemer L."/>
            <person name="Andreson R."/>
            <person name="Gutowska M.A."/>
            <person name="Wolf J."/>
            <person name="Bergner S.V."/>
            <person name="Schilhabel M.B."/>
            <person name="Klostermeier U.C."/>
            <person name="Beiko R.G."/>
            <person name="Rosenstiel P."/>
            <person name="Hippler M."/>
            <person name="Laroche J."/>
        </authorList>
    </citation>
    <scope>NUCLEOTIDE SEQUENCE [LARGE SCALE GENOMIC DNA]</scope>
    <source>
        <strain evidence="2 3">CCMP1005</strain>
    </source>
</reference>
<proteinExistence type="predicted"/>
<sequence length="180" mass="20519">MSTIRTLPSFAQLCSFYDLFCQNDTNALNGRLAARMRSMVPVADESWANVIPETLCTHSLEVREETIASARQLLHRGAIDAKDFIEQSPDVERTLLESFIEDDFEGKLHLTSLVSKDEEVVGISFWREVEANEMEDWLDLGRVERAIKNRRLLDDTAAEHDDELPPQARQKLRLVRSSSA</sequence>
<gene>
    <name evidence="2" type="ORF">THAOC_06610</name>
</gene>
<keyword evidence="3" id="KW-1185">Reference proteome</keyword>
<feature type="region of interest" description="Disordered" evidence="1">
    <location>
        <begin position="158"/>
        <end position="180"/>
    </location>
</feature>
<protein>
    <submittedName>
        <fullName evidence="2">Uncharacterized protein</fullName>
    </submittedName>
</protein>
<comment type="caution">
    <text evidence="2">The sequence shown here is derived from an EMBL/GenBank/DDBJ whole genome shotgun (WGS) entry which is preliminary data.</text>
</comment>
<dbReference type="Proteomes" id="UP000266841">
    <property type="component" value="Unassembled WGS sequence"/>
</dbReference>
<evidence type="ECO:0000313" key="2">
    <source>
        <dbReference type="EMBL" id="EJK71907.1"/>
    </source>
</evidence>
<evidence type="ECO:0000256" key="1">
    <source>
        <dbReference type="SAM" id="MobiDB-lite"/>
    </source>
</evidence>
<dbReference type="EMBL" id="AGNL01006614">
    <property type="protein sequence ID" value="EJK71907.1"/>
    <property type="molecule type" value="Genomic_DNA"/>
</dbReference>